<organism evidence="2 3">
    <name type="scientific">Strongylus vulgaris</name>
    <name type="common">Blood worm</name>
    <dbReference type="NCBI Taxonomy" id="40348"/>
    <lineage>
        <taxon>Eukaryota</taxon>
        <taxon>Metazoa</taxon>
        <taxon>Ecdysozoa</taxon>
        <taxon>Nematoda</taxon>
        <taxon>Chromadorea</taxon>
        <taxon>Rhabditida</taxon>
        <taxon>Rhabditina</taxon>
        <taxon>Rhabditomorpha</taxon>
        <taxon>Strongyloidea</taxon>
        <taxon>Strongylidae</taxon>
        <taxon>Strongylus</taxon>
    </lineage>
</organism>
<name>A0A3P7J7V6_STRVU</name>
<evidence type="ECO:0000256" key="1">
    <source>
        <dbReference type="SAM" id="MobiDB-lite"/>
    </source>
</evidence>
<dbReference type="Proteomes" id="UP000270094">
    <property type="component" value="Unassembled WGS sequence"/>
</dbReference>
<sequence length="188" mass="21869">MSEAEIDKVVREAYEAAEEARRDHYRTLLSHRMRSSSLSRGGGGAVNGYLPSSQESYYRQSTTKRERDLRDQNQRYEDEQFGRGIAHARYGSLSDSLRRGELKYIPNGEVRESHWSQQQQSRGGMGNMHKSYSTREFLVKIFRIRDVACPFITSMAFSHRTIAKKQQIADFVHFNNQICSLQIDRIRI</sequence>
<reference evidence="2 3" key="1">
    <citation type="submission" date="2018-11" db="EMBL/GenBank/DDBJ databases">
        <authorList>
            <consortium name="Pathogen Informatics"/>
        </authorList>
    </citation>
    <scope>NUCLEOTIDE SEQUENCE [LARGE SCALE GENOMIC DNA]</scope>
</reference>
<dbReference type="AlphaFoldDB" id="A0A3P7J7V6"/>
<accession>A0A3P7J7V6</accession>
<feature type="region of interest" description="Disordered" evidence="1">
    <location>
        <begin position="33"/>
        <end position="80"/>
    </location>
</feature>
<dbReference type="EMBL" id="UYYB01025311">
    <property type="protein sequence ID" value="VDM72427.1"/>
    <property type="molecule type" value="Genomic_DNA"/>
</dbReference>
<proteinExistence type="predicted"/>
<evidence type="ECO:0000313" key="2">
    <source>
        <dbReference type="EMBL" id="VDM72427.1"/>
    </source>
</evidence>
<feature type="compositionally biased region" description="Polar residues" evidence="1">
    <location>
        <begin position="50"/>
        <end position="61"/>
    </location>
</feature>
<protein>
    <submittedName>
        <fullName evidence="2">Uncharacterized protein</fullName>
    </submittedName>
</protein>
<gene>
    <name evidence="2" type="ORF">SVUK_LOCUS7425</name>
</gene>
<keyword evidence="3" id="KW-1185">Reference proteome</keyword>
<evidence type="ECO:0000313" key="3">
    <source>
        <dbReference type="Proteomes" id="UP000270094"/>
    </source>
</evidence>
<dbReference type="OrthoDB" id="5852895at2759"/>
<feature type="compositionally biased region" description="Basic and acidic residues" evidence="1">
    <location>
        <begin position="63"/>
        <end position="80"/>
    </location>
</feature>